<evidence type="ECO:0000313" key="3">
    <source>
        <dbReference type="WBParaSite" id="Smp_319000.1"/>
    </source>
</evidence>
<proteinExistence type="predicted"/>
<protein>
    <submittedName>
        <fullName evidence="3">Apple domain-containing protein</fullName>
    </submittedName>
</protein>
<evidence type="ECO:0000256" key="1">
    <source>
        <dbReference type="SAM" id="SignalP"/>
    </source>
</evidence>
<organism evidence="2 3">
    <name type="scientific">Schistosoma mansoni</name>
    <name type="common">Blood fluke</name>
    <dbReference type="NCBI Taxonomy" id="6183"/>
    <lineage>
        <taxon>Eukaryota</taxon>
        <taxon>Metazoa</taxon>
        <taxon>Spiralia</taxon>
        <taxon>Lophotrochozoa</taxon>
        <taxon>Platyhelminthes</taxon>
        <taxon>Trematoda</taxon>
        <taxon>Digenea</taxon>
        <taxon>Strigeidida</taxon>
        <taxon>Schistosomatoidea</taxon>
        <taxon>Schistosomatidae</taxon>
        <taxon>Schistosoma</taxon>
    </lineage>
</organism>
<keyword evidence="2" id="KW-1185">Reference proteome</keyword>
<feature type="signal peptide" evidence="1">
    <location>
        <begin position="1"/>
        <end position="19"/>
    </location>
</feature>
<keyword evidence="1" id="KW-0732">Signal</keyword>
<dbReference type="AlphaFoldDB" id="A0A5K4F6J9"/>
<accession>A0A5K4F6J9</accession>
<evidence type="ECO:0000313" key="2">
    <source>
        <dbReference type="Proteomes" id="UP000008854"/>
    </source>
</evidence>
<name>A0A5K4F6J9_SCHMA</name>
<dbReference type="InParanoid" id="A0A5K4F6J9"/>
<feature type="chain" id="PRO_5024363792" evidence="1">
    <location>
        <begin position="20"/>
        <end position="125"/>
    </location>
</feature>
<dbReference type="Proteomes" id="UP000008854">
    <property type="component" value="Unassembled WGS sequence"/>
</dbReference>
<reference evidence="2" key="1">
    <citation type="journal article" date="2012" name="PLoS Negl. Trop. Dis.">
        <title>A systematically improved high quality genome and transcriptome of the human blood fluke Schistosoma mansoni.</title>
        <authorList>
            <person name="Protasio A.V."/>
            <person name="Tsai I.J."/>
            <person name="Babbage A."/>
            <person name="Nichol S."/>
            <person name="Hunt M."/>
            <person name="Aslett M.A."/>
            <person name="De Silva N."/>
            <person name="Velarde G.S."/>
            <person name="Anderson T.J."/>
            <person name="Clark R.C."/>
            <person name="Davidson C."/>
            <person name="Dillon G.P."/>
            <person name="Holroyd N.E."/>
            <person name="LoVerde P.T."/>
            <person name="Lloyd C."/>
            <person name="McQuillan J."/>
            <person name="Oliveira G."/>
            <person name="Otto T.D."/>
            <person name="Parker-Manuel S.J."/>
            <person name="Quail M.A."/>
            <person name="Wilson R.A."/>
            <person name="Zerlotini A."/>
            <person name="Dunne D.W."/>
            <person name="Berriman M."/>
        </authorList>
    </citation>
    <scope>NUCLEOTIDE SEQUENCE [LARGE SCALE GENOMIC DNA]</scope>
    <source>
        <strain evidence="2">Puerto Rican</strain>
    </source>
</reference>
<dbReference type="WBParaSite" id="Smp_319000.1">
    <property type="protein sequence ID" value="Smp_319000.1"/>
    <property type="gene ID" value="Smp_319000"/>
</dbReference>
<sequence length="125" mass="14537">MYKLYIIVIIISFVYKTTAKNLEQCVEKATLLNNTLTTYSVFQLKPLELQDCLMLCCSQEKCLAINFYFKTTTKSNCSLVYYRNTICLEKKSGWNHYLIRKSDRPIEFIVSSPKTAHLCSGRLLQ</sequence>
<reference evidence="3" key="2">
    <citation type="submission" date="2019-11" db="UniProtKB">
        <authorList>
            <consortium name="WormBaseParasite"/>
        </authorList>
    </citation>
    <scope>IDENTIFICATION</scope>
    <source>
        <strain evidence="3">Puerto Rican</strain>
    </source>
</reference>